<evidence type="ECO:0000256" key="1">
    <source>
        <dbReference type="SAM" id="MobiDB-lite"/>
    </source>
</evidence>
<reference evidence="2 3" key="1">
    <citation type="submission" date="2021-06" db="EMBL/GenBank/DDBJ databases">
        <authorList>
            <person name="Palmer J.M."/>
        </authorList>
    </citation>
    <scope>NUCLEOTIDE SEQUENCE [LARGE SCALE GENOMIC DNA]</scope>
    <source>
        <strain evidence="2 3">CL_MEX2019</strain>
        <tissue evidence="2">Muscle</tissue>
    </source>
</reference>
<dbReference type="EMBL" id="JAHUTJ010041646">
    <property type="protein sequence ID" value="MED6280377.1"/>
    <property type="molecule type" value="Genomic_DNA"/>
</dbReference>
<feature type="compositionally biased region" description="Polar residues" evidence="1">
    <location>
        <begin position="65"/>
        <end position="78"/>
    </location>
</feature>
<accession>A0ABU7DZB7</accession>
<dbReference type="Proteomes" id="UP001352852">
    <property type="component" value="Unassembled WGS sequence"/>
</dbReference>
<protein>
    <submittedName>
        <fullName evidence="2">Uncharacterized protein</fullName>
    </submittedName>
</protein>
<sequence length="78" mass="8570">MAACRFTQRCFLSLSDDACCGLEARGSLLSRRVTEAALRTVCKPFERCLNTPQLLPPSHARQGAKQLQQTTPHGSPLQ</sequence>
<evidence type="ECO:0000313" key="2">
    <source>
        <dbReference type="EMBL" id="MED6280377.1"/>
    </source>
</evidence>
<feature type="region of interest" description="Disordered" evidence="1">
    <location>
        <begin position="53"/>
        <end position="78"/>
    </location>
</feature>
<evidence type="ECO:0000313" key="3">
    <source>
        <dbReference type="Proteomes" id="UP001352852"/>
    </source>
</evidence>
<keyword evidence="3" id="KW-1185">Reference proteome</keyword>
<organism evidence="2 3">
    <name type="scientific">Characodon lateralis</name>
    <dbReference type="NCBI Taxonomy" id="208331"/>
    <lineage>
        <taxon>Eukaryota</taxon>
        <taxon>Metazoa</taxon>
        <taxon>Chordata</taxon>
        <taxon>Craniata</taxon>
        <taxon>Vertebrata</taxon>
        <taxon>Euteleostomi</taxon>
        <taxon>Actinopterygii</taxon>
        <taxon>Neopterygii</taxon>
        <taxon>Teleostei</taxon>
        <taxon>Neoteleostei</taxon>
        <taxon>Acanthomorphata</taxon>
        <taxon>Ovalentaria</taxon>
        <taxon>Atherinomorphae</taxon>
        <taxon>Cyprinodontiformes</taxon>
        <taxon>Goodeidae</taxon>
        <taxon>Characodon</taxon>
    </lineage>
</organism>
<gene>
    <name evidence="2" type="ORF">CHARACLAT_010344</name>
</gene>
<comment type="caution">
    <text evidence="2">The sequence shown here is derived from an EMBL/GenBank/DDBJ whole genome shotgun (WGS) entry which is preliminary data.</text>
</comment>
<name>A0ABU7DZB7_9TELE</name>
<proteinExistence type="predicted"/>